<dbReference type="GO" id="GO:0005267">
    <property type="term" value="F:potassium channel activity"/>
    <property type="evidence" value="ECO:0007669"/>
    <property type="project" value="UniProtKB-KW"/>
</dbReference>
<dbReference type="Gene3D" id="3.40.50.720">
    <property type="entry name" value="NAD(P)-binding Rossmann-like Domain"/>
    <property type="match status" value="1"/>
</dbReference>
<dbReference type="EMBL" id="CAMXCT020001224">
    <property type="protein sequence ID" value="CAL1141349.1"/>
    <property type="molecule type" value="Genomic_DNA"/>
</dbReference>
<organism evidence="18">
    <name type="scientific">Cladocopium goreaui</name>
    <dbReference type="NCBI Taxonomy" id="2562237"/>
    <lineage>
        <taxon>Eukaryota</taxon>
        <taxon>Sar</taxon>
        <taxon>Alveolata</taxon>
        <taxon>Dinophyceae</taxon>
        <taxon>Suessiales</taxon>
        <taxon>Symbiodiniaceae</taxon>
        <taxon>Cladocopium</taxon>
    </lineage>
</organism>
<dbReference type="Pfam" id="PF07885">
    <property type="entry name" value="Ion_trans_2"/>
    <property type="match status" value="1"/>
</dbReference>
<keyword evidence="5" id="KW-0631">Potassium channel</keyword>
<evidence type="ECO:0000256" key="10">
    <source>
        <dbReference type="ARBA" id="ARBA00023303"/>
    </source>
</evidence>
<feature type="region of interest" description="Disordered" evidence="13">
    <location>
        <begin position="1189"/>
        <end position="1211"/>
    </location>
</feature>
<keyword evidence="3" id="KW-0633">Potassium transport</keyword>
<feature type="domain" description="Potassium channel" evidence="16">
    <location>
        <begin position="255"/>
        <end position="309"/>
    </location>
</feature>
<evidence type="ECO:0000313" key="18">
    <source>
        <dbReference type="EMBL" id="CAI3987974.1"/>
    </source>
</evidence>
<dbReference type="InterPro" id="IPR047871">
    <property type="entry name" value="K_chnl_Slo-like"/>
</dbReference>
<evidence type="ECO:0000313" key="20">
    <source>
        <dbReference type="EMBL" id="CAL4775286.1"/>
    </source>
</evidence>
<accession>A0A9P1CAH0</accession>
<evidence type="ECO:0000256" key="3">
    <source>
        <dbReference type="ARBA" id="ARBA00022538"/>
    </source>
</evidence>
<evidence type="ECO:0000256" key="6">
    <source>
        <dbReference type="ARBA" id="ARBA00022958"/>
    </source>
</evidence>
<evidence type="ECO:0000256" key="5">
    <source>
        <dbReference type="ARBA" id="ARBA00022826"/>
    </source>
</evidence>
<comment type="caution">
    <text evidence="18">The sequence shown here is derived from an EMBL/GenBank/DDBJ whole genome shotgun (WGS) entry which is preliminary data.</text>
</comment>
<feature type="transmembrane region" description="Helical" evidence="14">
    <location>
        <begin position="289"/>
        <end position="310"/>
    </location>
</feature>
<dbReference type="PANTHER" id="PTHR10027">
    <property type="entry name" value="CALCIUM-ACTIVATED POTASSIUM CHANNEL ALPHA CHAIN"/>
    <property type="match status" value="1"/>
</dbReference>
<sequence>MDDENLDNFSNTTTPVDTRARDFFTTITKRGVQTQASWEEAQAQMTLFLGLWGGFFAVTLIMGISRRIWSPESMNRKLSQQLTVLKSSKYWNVFMFLLMLALVVLYVLRSEKVQLDENLSFVELTAVAFFAIEAFITWLHFSSGGIDGIIAFFFNYVFVACLVIPSVVYRSLASSPSHFSFGFCASIRAAQIWCEWVSFHRRGRLKFSDHILMYAATFLSGTFSMGMFIREMETLDGVDPNFLDGSEPPGENATAYERWSLFASLYMMFITSSKVGFGDLHPRNPVAQVVSLVGTGACVYLLVGVLMKVLQNNETGGLARPRYPNRNGFRHILIAGTPSLQVLIDFLHEFFHKDNQDSTEDIDVVILYVEGQRNIMQQLAQRLSVGGAQDLRILQKVWMVEGTALKPEDLNRVRFQACSAAFLMPNMYAPDPEREDVSNIMRALTMKQHTSYVHLVCMVMKAHSVEGLISVGVPPQDVVCYDDLLQGILGKAAEVRGYLALAASLLKTSKLVSNAEINKKGHIWAEDYASSLAMTIFEVDLPSSYKTVPFCEVAADMCDRSGYRAFLIGLAEEALFPADKTEYVLFPNKYYRVGLQQDREVKGIVMAKKREDIRMALPGRALKWTPEAWATNAGPVQANPGLSTMKAAKDKEGWVRDHFTEESDKQAYLHEKLDSAAKRRAALGLVHRAKLSRVSVENYMDESNDDFFDTRDELEDLMEDPTSDVMQDPFERALLERRMEAKRQILDEKEQMDAEAADDILYGENESIRMALVHIHKAEEARYQKRMPDPIVQREDEMLWGAPVPPAETIWANAKEPPDELLVRGDHVILVTLESDLPEDAVNDEEDTLASGKRKALRPGRMMPLKSFVQSMRCQKKRRPLVVVSERVPFDWARIMQEPLVYLVLGVPYSPSTLERAGYLQAKSIVIYQKDIPNGSDAPLVDSQAIFAQRLLESLLREAGATRTPVIMHMHMEDNTELLPDSAEARKTKGLLEMLESKTREDDEDEGPSQPKKVEVEDRQQIILQHRFASSVLFSSNFVTCLMANVMFQPCLAAVLTEMSKAAFVVVEVPEVWKGLTFGQLFSYMMRKRNLMPMALLRKTTSQEALDFLDSTVENRKIEDPEEKLELVYAHAQRKMDDWRQQLTDEAEKRRYIPGDPPFQRYTLVMPPGASYVVYNDGVICMQGTTRTTLPKTGGKRERFDDPITHSRPAA</sequence>
<dbReference type="InterPro" id="IPR013099">
    <property type="entry name" value="K_chnl_dom"/>
</dbReference>
<evidence type="ECO:0000313" key="19">
    <source>
        <dbReference type="EMBL" id="CAL1141349.1"/>
    </source>
</evidence>
<dbReference type="Pfam" id="PF03493">
    <property type="entry name" value="BK_channel_a"/>
    <property type="match status" value="1"/>
</dbReference>
<evidence type="ECO:0000259" key="17">
    <source>
        <dbReference type="Pfam" id="PF22614"/>
    </source>
</evidence>
<evidence type="ECO:0000256" key="1">
    <source>
        <dbReference type="ARBA" id="ARBA00004141"/>
    </source>
</evidence>
<keyword evidence="21" id="KW-1185">Reference proteome</keyword>
<keyword evidence="9 14" id="KW-0472">Membrane</keyword>
<feature type="transmembrane region" description="Helical" evidence="14">
    <location>
        <begin position="153"/>
        <end position="172"/>
    </location>
</feature>
<feature type="transmembrane region" description="Helical" evidence="14">
    <location>
        <begin position="211"/>
        <end position="229"/>
    </location>
</feature>
<keyword evidence="7 14" id="KW-1133">Transmembrane helix</keyword>
<keyword evidence="6" id="KW-0630">Potassium</keyword>
<dbReference type="OrthoDB" id="10035564at2759"/>
<gene>
    <name evidence="18" type="ORF">C1SCF055_LOCUS15208</name>
</gene>
<dbReference type="EMBL" id="CAMXCT030001224">
    <property type="protein sequence ID" value="CAL4775286.1"/>
    <property type="molecule type" value="Genomic_DNA"/>
</dbReference>
<dbReference type="EMBL" id="CAMXCT010001224">
    <property type="protein sequence ID" value="CAI3987974.1"/>
    <property type="molecule type" value="Genomic_DNA"/>
</dbReference>
<evidence type="ECO:0000256" key="7">
    <source>
        <dbReference type="ARBA" id="ARBA00022989"/>
    </source>
</evidence>
<comment type="catalytic activity">
    <reaction evidence="11">
        <text>K(+)(in) = K(+)(out)</text>
        <dbReference type="Rhea" id="RHEA:29463"/>
        <dbReference type="ChEBI" id="CHEBI:29103"/>
    </reaction>
</comment>
<dbReference type="Pfam" id="PF22614">
    <property type="entry name" value="Slo-like_RCK"/>
    <property type="match status" value="2"/>
</dbReference>
<keyword evidence="10 20" id="KW-0407">Ion channel</keyword>
<feature type="domain" description="RCK N-terminal" evidence="17">
    <location>
        <begin position="330"/>
        <end position="456"/>
    </location>
</feature>
<comment type="subcellular location">
    <subcellularLocation>
        <location evidence="1">Membrane</location>
        <topology evidence="1">Multi-pass membrane protein</topology>
    </subcellularLocation>
</comment>
<reference evidence="19" key="2">
    <citation type="submission" date="2024-04" db="EMBL/GenBank/DDBJ databases">
        <authorList>
            <person name="Chen Y."/>
            <person name="Shah S."/>
            <person name="Dougan E. K."/>
            <person name="Thang M."/>
            <person name="Chan C."/>
        </authorList>
    </citation>
    <scope>NUCLEOTIDE SEQUENCE [LARGE SCALE GENOMIC DNA]</scope>
</reference>
<feature type="transmembrane region" description="Helical" evidence="14">
    <location>
        <begin position="90"/>
        <end position="108"/>
    </location>
</feature>
<feature type="transmembrane region" description="Helical" evidence="14">
    <location>
        <begin position="120"/>
        <end position="141"/>
    </location>
</feature>
<feature type="domain" description="Calcium-activated potassium channel BK alpha subunit" evidence="15">
    <location>
        <begin position="477"/>
        <end position="562"/>
    </location>
</feature>
<feature type="coiled-coil region" evidence="12">
    <location>
        <begin position="1122"/>
        <end position="1149"/>
    </location>
</feature>
<keyword evidence="2" id="KW-0813">Transport</keyword>
<feature type="compositionally biased region" description="Basic and acidic residues" evidence="13">
    <location>
        <begin position="1195"/>
        <end position="1205"/>
    </location>
</feature>
<feature type="domain" description="RCK N-terminal" evidence="17">
    <location>
        <begin position="865"/>
        <end position="955"/>
    </location>
</feature>
<evidence type="ECO:0000259" key="16">
    <source>
        <dbReference type="Pfam" id="PF07885"/>
    </source>
</evidence>
<keyword evidence="4 14" id="KW-0812">Transmembrane</keyword>
<evidence type="ECO:0000256" key="9">
    <source>
        <dbReference type="ARBA" id="ARBA00023136"/>
    </source>
</evidence>
<evidence type="ECO:0000313" key="21">
    <source>
        <dbReference type="Proteomes" id="UP001152797"/>
    </source>
</evidence>
<dbReference type="InterPro" id="IPR003929">
    <property type="entry name" value="K_chnl_BK_asu"/>
</dbReference>
<proteinExistence type="predicted"/>
<keyword evidence="12" id="KW-0175">Coiled coil</keyword>
<dbReference type="Proteomes" id="UP001152797">
    <property type="component" value="Unassembled WGS sequence"/>
</dbReference>
<name>A0A9P1CAH0_9DINO</name>
<evidence type="ECO:0000256" key="11">
    <source>
        <dbReference type="ARBA" id="ARBA00034430"/>
    </source>
</evidence>
<dbReference type="InterPro" id="IPR003148">
    <property type="entry name" value="RCK_N"/>
</dbReference>
<evidence type="ECO:0000256" key="4">
    <source>
        <dbReference type="ARBA" id="ARBA00022692"/>
    </source>
</evidence>
<evidence type="ECO:0000256" key="14">
    <source>
        <dbReference type="SAM" id="Phobius"/>
    </source>
</evidence>
<dbReference type="GO" id="GO:0016020">
    <property type="term" value="C:membrane"/>
    <property type="evidence" value="ECO:0007669"/>
    <property type="project" value="UniProtKB-SubCell"/>
</dbReference>
<keyword evidence="8" id="KW-0406">Ion transport</keyword>
<evidence type="ECO:0000256" key="2">
    <source>
        <dbReference type="ARBA" id="ARBA00022448"/>
    </source>
</evidence>
<dbReference type="AlphaFoldDB" id="A0A9P1CAH0"/>
<protein>
    <submittedName>
        <fullName evidence="20">Calcium-activated potassium channel slowpoke</fullName>
    </submittedName>
</protein>
<evidence type="ECO:0000259" key="15">
    <source>
        <dbReference type="Pfam" id="PF03493"/>
    </source>
</evidence>
<dbReference type="Gene3D" id="1.10.287.70">
    <property type="match status" value="1"/>
</dbReference>
<feature type="transmembrane region" description="Helical" evidence="14">
    <location>
        <begin position="47"/>
        <end position="69"/>
    </location>
</feature>
<reference evidence="18" key="1">
    <citation type="submission" date="2022-10" db="EMBL/GenBank/DDBJ databases">
        <authorList>
            <person name="Chen Y."/>
            <person name="Dougan E. K."/>
            <person name="Chan C."/>
            <person name="Rhodes N."/>
            <person name="Thang M."/>
        </authorList>
    </citation>
    <scope>NUCLEOTIDE SEQUENCE</scope>
</reference>
<evidence type="ECO:0000256" key="13">
    <source>
        <dbReference type="SAM" id="MobiDB-lite"/>
    </source>
</evidence>
<feature type="region of interest" description="Disordered" evidence="13">
    <location>
        <begin position="995"/>
        <end position="1015"/>
    </location>
</feature>
<dbReference type="SUPFAM" id="SSF81324">
    <property type="entry name" value="Voltage-gated potassium channels"/>
    <property type="match status" value="1"/>
</dbReference>
<evidence type="ECO:0000256" key="8">
    <source>
        <dbReference type="ARBA" id="ARBA00023065"/>
    </source>
</evidence>
<evidence type="ECO:0000256" key="12">
    <source>
        <dbReference type="SAM" id="Coils"/>
    </source>
</evidence>
<dbReference type="PANTHER" id="PTHR10027:SF10">
    <property type="entry name" value="SLOWPOKE 2, ISOFORM D"/>
    <property type="match status" value="1"/>
</dbReference>